<dbReference type="Proteomes" id="UP000094960">
    <property type="component" value="Chromosome"/>
</dbReference>
<dbReference type="AlphaFoldDB" id="A0A1D7Y4Q8"/>
<keyword evidence="3" id="KW-1185">Reference proteome</keyword>
<reference evidence="3" key="1">
    <citation type="submission" date="2016-09" db="EMBL/GenBank/DDBJ databases">
        <title>Streptomyces puniciscabiei strain:TW1S1 Genome sequencing and assembly.</title>
        <authorList>
            <person name="Kim M.-K."/>
            <person name="Kim S.B."/>
        </authorList>
    </citation>
    <scope>NUCLEOTIDE SEQUENCE [LARGE SCALE GENOMIC DNA]</scope>
    <source>
        <strain evidence="3">TW1S1</strain>
    </source>
</reference>
<proteinExistence type="predicted"/>
<feature type="compositionally biased region" description="Polar residues" evidence="1">
    <location>
        <begin position="88"/>
        <end position="100"/>
    </location>
</feature>
<protein>
    <submittedName>
        <fullName evidence="2">Uncharacterized protein</fullName>
    </submittedName>
</protein>
<feature type="region of interest" description="Disordered" evidence="1">
    <location>
        <begin position="74"/>
        <end position="122"/>
    </location>
</feature>
<gene>
    <name evidence="2" type="ORF">BFF78_05445</name>
</gene>
<evidence type="ECO:0000313" key="3">
    <source>
        <dbReference type="Proteomes" id="UP000094960"/>
    </source>
</evidence>
<dbReference type="EMBL" id="CP017248">
    <property type="protein sequence ID" value="AOR30565.1"/>
    <property type="molecule type" value="Genomic_DNA"/>
</dbReference>
<sequence length="122" mass="12486">MERRTGRPEGTTTGPIWIPGGLGDPFFGAVIGLTLDGSAVACLILGIALPEPYLHFALEAQGCRARPTWPESFGQSAAGTVRHGGSEGSSVTDITGTEPTPTAVGEDGPVTRPDAVLSRITG</sequence>
<dbReference type="KEGG" id="spun:BFF78_05445"/>
<name>A0A1D7Y4Q8_9ACTN</name>
<organism evidence="2 3">
    <name type="scientific">Streptomyces fodineus</name>
    <dbReference type="NCBI Taxonomy" id="1904616"/>
    <lineage>
        <taxon>Bacteria</taxon>
        <taxon>Bacillati</taxon>
        <taxon>Actinomycetota</taxon>
        <taxon>Actinomycetes</taxon>
        <taxon>Kitasatosporales</taxon>
        <taxon>Streptomycetaceae</taxon>
        <taxon>Streptomyces</taxon>
    </lineage>
</organism>
<accession>A0A1D7Y4Q8</accession>
<evidence type="ECO:0000256" key="1">
    <source>
        <dbReference type="SAM" id="MobiDB-lite"/>
    </source>
</evidence>
<evidence type="ECO:0000313" key="2">
    <source>
        <dbReference type="EMBL" id="AOR30565.1"/>
    </source>
</evidence>